<proteinExistence type="predicted"/>
<dbReference type="AlphaFoldDB" id="A0A6J8ECS5"/>
<name>A0A6J8ECS5_MYTCO</name>
<dbReference type="OrthoDB" id="10460216at2759"/>
<feature type="chain" id="PRO_5027080626" evidence="2">
    <location>
        <begin position="23"/>
        <end position="177"/>
    </location>
</feature>
<dbReference type="Proteomes" id="UP000507470">
    <property type="component" value="Unassembled WGS sequence"/>
</dbReference>
<keyword evidence="1" id="KW-0175">Coiled coil</keyword>
<feature type="signal peptide" evidence="2">
    <location>
        <begin position="1"/>
        <end position="22"/>
    </location>
</feature>
<evidence type="ECO:0000256" key="1">
    <source>
        <dbReference type="SAM" id="Coils"/>
    </source>
</evidence>
<gene>
    <name evidence="3" type="ORF">MCOR_49926</name>
</gene>
<feature type="coiled-coil region" evidence="1">
    <location>
        <begin position="71"/>
        <end position="155"/>
    </location>
</feature>
<evidence type="ECO:0000313" key="3">
    <source>
        <dbReference type="EMBL" id="CAC5417422.1"/>
    </source>
</evidence>
<organism evidence="3 4">
    <name type="scientific">Mytilus coruscus</name>
    <name type="common">Sea mussel</name>
    <dbReference type="NCBI Taxonomy" id="42192"/>
    <lineage>
        <taxon>Eukaryota</taxon>
        <taxon>Metazoa</taxon>
        <taxon>Spiralia</taxon>
        <taxon>Lophotrochozoa</taxon>
        <taxon>Mollusca</taxon>
        <taxon>Bivalvia</taxon>
        <taxon>Autobranchia</taxon>
        <taxon>Pteriomorphia</taxon>
        <taxon>Mytilida</taxon>
        <taxon>Mytiloidea</taxon>
        <taxon>Mytilidae</taxon>
        <taxon>Mytilinae</taxon>
        <taxon>Mytilus</taxon>
    </lineage>
</organism>
<evidence type="ECO:0000256" key="2">
    <source>
        <dbReference type="SAM" id="SignalP"/>
    </source>
</evidence>
<sequence>MKEKMFSIRVIVLFLVFASNCGFLLEDKIPPQSSTNNQYLSVSKYLADQTSIHHELEILRRQQDMTMNLLTSQLKQKLAEMETQISEKTSRNETCKVDVVEELEQNYLKVKQNNTRLASDLEALQIKYNILNESFKNTTTELKSSLRELKQLKNIQQLQSLNNLNEKIQKIDSSVLP</sequence>
<evidence type="ECO:0000313" key="4">
    <source>
        <dbReference type="Proteomes" id="UP000507470"/>
    </source>
</evidence>
<keyword evidence="2" id="KW-0732">Signal</keyword>
<dbReference type="EMBL" id="CACVKT020008739">
    <property type="protein sequence ID" value="CAC5417422.1"/>
    <property type="molecule type" value="Genomic_DNA"/>
</dbReference>
<keyword evidence="4" id="KW-1185">Reference proteome</keyword>
<protein>
    <submittedName>
        <fullName evidence="3">Uncharacterized protein</fullName>
    </submittedName>
</protein>
<reference evidence="3 4" key="1">
    <citation type="submission" date="2020-06" db="EMBL/GenBank/DDBJ databases">
        <authorList>
            <person name="Li R."/>
            <person name="Bekaert M."/>
        </authorList>
    </citation>
    <scope>NUCLEOTIDE SEQUENCE [LARGE SCALE GENOMIC DNA]</scope>
    <source>
        <strain evidence="4">wild</strain>
    </source>
</reference>
<accession>A0A6J8ECS5</accession>